<organism evidence="1 2">
    <name type="scientific">Tahibacter harae</name>
    <dbReference type="NCBI Taxonomy" id="2963937"/>
    <lineage>
        <taxon>Bacteria</taxon>
        <taxon>Pseudomonadati</taxon>
        <taxon>Pseudomonadota</taxon>
        <taxon>Gammaproteobacteria</taxon>
        <taxon>Lysobacterales</taxon>
        <taxon>Rhodanobacteraceae</taxon>
        <taxon>Tahibacter</taxon>
    </lineage>
</organism>
<name>A0ABT1QS87_9GAMM</name>
<keyword evidence="2" id="KW-1185">Reference proteome</keyword>
<protein>
    <submittedName>
        <fullName evidence="1">DUF1441 family protein</fullName>
    </submittedName>
</protein>
<reference evidence="1" key="1">
    <citation type="submission" date="2022-07" db="EMBL/GenBank/DDBJ databases">
        <title>Tahibacter sp., a new gammaproteobacterium isolated from the silt sample collected at pig farm.</title>
        <authorList>
            <person name="Chen H."/>
        </authorList>
    </citation>
    <scope>NUCLEOTIDE SEQUENCE</scope>
    <source>
        <strain evidence="1">P2K</strain>
    </source>
</reference>
<accession>A0ABT1QS87</accession>
<dbReference type="EMBL" id="JANFQO010000008">
    <property type="protein sequence ID" value="MCQ4165131.1"/>
    <property type="molecule type" value="Genomic_DNA"/>
</dbReference>
<gene>
    <name evidence="1" type="ORF">NM961_10460</name>
</gene>
<proteinExistence type="predicted"/>
<dbReference type="Proteomes" id="UP001165498">
    <property type="component" value="Unassembled WGS sequence"/>
</dbReference>
<evidence type="ECO:0000313" key="1">
    <source>
        <dbReference type="EMBL" id="MCQ4165131.1"/>
    </source>
</evidence>
<dbReference type="InterPro" id="IPR009901">
    <property type="entry name" value="Phage_VT1-Sakai_H0025"/>
</dbReference>
<sequence length="175" mass="19691">MGEVTHLADGVMSFSLRRLADELGMDRDALRKRIAAYGVKPAARRAGHPVYRLRDVIPALYARPDDSGEDGHLDPLKMTPTDRKAHYQAENERLRFLAECGQLVLAPQAKDELAFVAKTVSRFHRTLADTFERDTRCPPEYTEALERLVRRLGEDLAAAIGDFEAGEDDDVRIRS</sequence>
<dbReference type="Pfam" id="PF07278">
    <property type="entry name" value="DUF1441"/>
    <property type="match status" value="1"/>
</dbReference>
<evidence type="ECO:0000313" key="2">
    <source>
        <dbReference type="Proteomes" id="UP001165498"/>
    </source>
</evidence>
<comment type="caution">
    <text evidence="1">The sequence shown here is derived from an EMBL/GenBank/DDBJ whole genome shotgun (WGS) entry which is preliminary data.</text>
</comment>